<dbReference type="PANTHER" id="PTHR24274:SF1">
    <property type="entry name" value="CILIA- AND FLAGELLA-ASSOCIATED PROTEIN 161"/>
    <property type="match status" value="1"/>
</dbReference>
<reference evidence="2" key="1">
    <citation type="submission" date="2014-09" db="EMBL/GenBank/DDBJ databases">
        <authorList>
            <person name="Sharma Rahul"/>
            <person name="Thines Marco"/>
        </authorList>
    </citation>
    <scope>NUCLEOTIDE SEQUENCE [LARGE SCALE GENOMIC DNA]</scope>
</reference>
<dbReference type="OMA" id="TYPKDEY"/>
<proteinExistence type="predicted"/>
<dbReference type="Gene3D" id="1.10.238.10">
    <property type="entry name" value="EF-hand"/>
    <property type="match status" value="1"/>
</dbReference>
<dbReference type="EMBL" id="CCYD01001640">
    <property type="protein sequence ID" value="CEG45795.1"/>
    <property type="molecule type" value="Genomic_DNA"/>
</dbReference>
<dbReference type="OrthoDB" id="444540at2759"/>
<organism evidence="1 2">
    <name type="scientific">Plasmopara halstedii</name>
    <name type="common">Downy mildew of sunflower</name>
    <dbReference type="NCBI Taxonomy" id="4781"/>
    <lineage>
        <taxon>Eukaryota</taxon>
        <taxon>Sar</taxon>
        <taxon>Stramenopiles</taxon>
        <taxon>Oomycota</taxon>
        <taxon>Peronosporomycetes</taxon>
        <taxon>Peronosporales</taxon>
        <taxon>Peronosporaceae</taxon>
        <taxon>Plasmopara</taxon>
    </lineage>
</organism>
<dbReference type="GO" id="GO:0031514">
    <property type="term" value="C:motile cilium"/>
    <property type="evidence" value="ECO:0007669"/>
    <property type="project" value="TreeGrafter"/>
</dbReference>
<dbReference type="GO" id="GO:0060271">
    <property type="term" value="P:cilium assembly"/>
    <property type="evidence" value="ECO:0007669"/>
    <property type="project" value="TreeGrafter"/>
</dbReference>
<name>A0A0N7L713_PLAHL</name>
<dbReference type="PANTHER" id="PTHR24274">
    <property type="entry name" value="CILIA- AND FLAGELLA-ASSOCIATED PROTEIN 161"/>
    <property type="match status" value="1"/>
</dbReference>
<keyword evidence="2" id="KW-1185">Reference proteome</keyword>
<evidence type="ECO:0000313" key="2">
    <source>
        <dbReference type="Proteomes" id="UP000054928"/>
    </source>
</evidence>
<protein>
    <submittedName>
        <fullName evidence="1">Ef hand protein</fullName>
    </submittedName>
</protein>
<dbReference type="InterPro" id="IPR011992">
    <property type="entry name" value="EF-hand-dom_pair"/>
</dbReference>
<sequence length="509" mass="56945">MQFTPQQLVGAGRYAPKTHVGNWNEDRMLEEARMKEFALRKGQGSLLVTHTLKMAFLNEKAPRSLDSEGLIRFNHVVALHHIESDTVLACNTFEETPSIGSNEYLVTAMSSTACLSRNSFRLISPQTWKVAIACGNFSLDAPSEPLHYDEPYLIMCNESLLVDDKSIFLKSPLFLMSGLKTDRSMSPITYKQRVWLSADADSGALWSCARADLAGTDKYLAGGQQIMSGDRITVVHKMTGQALLTSSGSKQRTDFGIELEVSAYSAREAGKRHHLAAEIEGTRTPDNEGNRNMASNIWTFELAKSTDEARDERKLPRFANLSSVIDVLHSCLGADHLYAFRELIVAFTRINTKGTGHLDHEVAKWVIRQQIKNLPLRDEHLSLLFDHFDKQKTGYFPLTDLLQALRAPVIGNRKVLISATFDRLQQKAPDKRLTLASICAAYNPSIDSRVGPQQLQPSDAVAAYRNLWPNQNTSAEISCCDFIEVYSDISRVVAHDNHFEQLLAESWVK</sequence>
<evidence type="ECO:0000313" key="1">
    <source>
        <dbReference type="EMBL" id="CEG45795.1"/>
    </source>
</evidence>
<dbReference type="Proteomes" id="UP000054928">
    <property type="component" value="Unassembled WGS sequence"/>
</dbReference>
<dbReference type="RefSeq" id="XP_024582164.1">
    <property type="nucleotide sequence ID" value="XM_024716580.1"/>
</dbReference>
<dbReference type="STRING" id="4781.A0A0N7L713"/>
<dbReference type="AlphaFoldDB" id="A0A0N7L713"/>
<accession>A0A0N7L713</accession>
<dbReference type="SUPFAM" id="SSF47473">
    <property type="entry name" value="EF-hand"/>
    <property type="match status" value="1"/>
</dbReference>
<dbReference type="GeneID" id="36397122"/>
<dbReference type="InterPro" id="IPR055325">
    <property type="entry name" value="CF161"/>
</dbReference>